<sequence>MTEICHDIRQAFFAYDRDIVLTGISETFKKGRFYGILGPNGCGKTTLLDLMAGFIHPHRGEVRFMGKCLKKTPKKILAKQISLVSQNFYINFPYRVSDVVMMGRYPYIQRFSRPSARDFQRCDQAMEITGIRRLKDQLVTEISGGERQRTVFARALAQDTDILLLDEATSNLDIRHSIHLLDTVKKMVREKGLTVISVFQDINLAAVFCDEMVFMKTGTLVKKGPTQDLMTEQMLETVFHIQSKIRFEPLYQAGQAVFKTGKAASW</sequence>
<dbReference type="GO" id="GO:0005524">
    <property type="term" value="F:ATP binding"/>
    <property type="evidence" value="ECO:0007669"/>
    <property type="project" value="UniProtKB-KW"/>
</dbReference>
<evidence type="ECO:0000256" key="1">
    <source>
        <dbReference type="ARBA" id="ARBA00022448"/>
    </source>
</evidence>
<dbReference type="InterPro" id="IPR003593">
    <property type="entry name" value="AAA+_ATPase"/>
</dbReference>
<dbReference type="Proteomes" id="UP000014216">
    <property type="component" value="Unassembled WGS sequence"/>
</dbReference>
<dbReference type="AlphaFoldDB" id="S0G4D7"/>
<evidence type="ECO:0000259" key="6">
    <source>
        <dbReference type="PROSITE" id="PS50893"/>
    </source>
</evidence>
<dbReference type="Gene3D" id="3.40.50.300">
    <property type="entry name" value="P-loop containing nucleotide triphosphate hydrolases"/>
    <property type="match status" value="1"/>
</dbReference>
<dbReference type="CDD" id="cd03214">
    <property type="entry name" value="ABC_Iron-Siderophores_B12_Hemin"/>
    <property type="match status" value="1"/>
</dbReference>
<keyword evidence="1" id="KW-0813">Transport</keyword>
<dbReference type="PATRIC" id="fig|1286635.3.peg.3401"/>
<dbReference type="SMART" id="SM00382">
    <property type="entry name" value="AAA"/>
    <property type="match status" value="1"/>
</dbReference>
<proteinExistence type="predicted"/>
<keyword evidence="8" id="KW-1185">Reference proteome</keyword>
<comment type="caution">
    <text evidence="7">The sequence shown here is derived from an EMBL/GenBank/DDBJ whole genome shotgun (WGS) entry which is preliminary data.</text>
</comment>
<dbReference type="PANTHER" id="PTHR42794">
    <property type="entry name" value="HEMIN IMPORT ATP-BINDING PROTEIN HMUV"/>
    <property type="match status" value="1"/>
</dbReference>
<name>S0G4D7_9BACT</name>
<evidence type="ECO:0000256" key="2">
    <source>
        <dbReference type="ARBA" id="ARBA00022741"/>
    </source>
</evidence>
<evidence type="ECO:0000313" key="8">
    <source>
        <dbReference type="Proteomes" id="UP000014216"/>
    </source>
</evidence>
<dbReference type="InterPro" id="IPR003439">
    <property type="entry name" value="ABC_transporter-like_ATP-bd"/>
</dbReference>
<comment type="function">
    <text evidence="5">Part of the ABC transporter complex HmuTUV involved in hemin import. Responsible for energy coupling to the transport system.</text>
</comment>
<accession>S0G4D7</accession>
<dbReference type="EMBL" id="APJX01000007">
    <property type="protein sequence ID" value="EMS78751.1"/>
    <property type="molecule type" value="Genomic_DNA"/>
</dbReference>
<reference evidence="7 8" key="1">
    <citation type="journal article" date="2013" name="Genome Announc.">
        <title>Draft Genome Sequence of Desulfotignum phosphitoxidans DSM 13687 Strain FiPS-3.</title>
        <authorList>
            <person name="Poehlein A."/>
            <person name="Daniel R."/>
            <person name="Simeonova D.D."/>
        </authorList>
    </citation>
    <scope>NUCLEOTIDE SEQUENCE [LARGE SCALE GENOMIC DNA]</scope>
    <source>
        <strain evidence="7 8">DSM 13687</strain>
    </source>
</reference>
<dbReference type="PROSITE" id="PS50893">
    <property type="entry name" value="ABC_TRANSPORTER_2"/>
    <property type="match status" value="1"/>
</dbReference>
<evidence type="ECO:0000256" key="3">
    <source>
        <dbReference type="ARBA" id="ARBA00022840"/>
    </source>
</evidence>
<organism evidence="7 8">
    <name type="scientific">Desulfotignum phosphitoxidans DSM 13687</name>
    <dbReference type="NCBI Taxonomy" id="1286635"/>
    <lineage>
        <taxon>Bacteria</taxon>
        <taxon>Pseudomonadati</taxon>
        <taxon>Thermodesulfobacteriota</taxon>
        <taxon>Desulfobacteria</taxon>
        <taxon>Desulfobacterales</taxon>
        <taxon>Desulfobacteraceae</taxon>
        <taxon>Desulfotignum</taxon>
    </lineage>
</organism>
<evidence type="ECO:0000256" key="5">
    <source>
        <dbReference type="ARBA" id="ARBA00037066"/>
    </source>
</evidence>
<dbReference type="PANTHER" id="PTHR42794:SF1">
    <property type="entry name" value="HEMIN IMPORT ATP-BINDING PROTEIN HMUV"/>
    <property type="match status" value="1"/>
</dbReference>
<dbReference type="Pfam" id="PF00005">
    <property type="entry name" value="ABC_tran"/>
    <property type="match status" value="1"/>
</dbReference>
<keyword evidence="3" id="KW-0067">ATP-binding</keyword>
<dbReference type="GO" id="GO:0016887">
    <property type="term" value="F:ATP hydrolysis activity"/>
    <property type="evidence" value="ECO:0007669"/>
    <property type="project" value="InterPro"/>
</dbReference>
<gene>
    <name evidence="7" type="primary">fecE</name>
    <name evidence="7" type="ORF">Dpo_7c02270</name>
</gene>
<evidence type="ECO:0000256" key="4">
    <source>
        <dbReference type="ARBA" id="ARBA00022967"/>
    </source>
</evidence>
<keyword evidence="4" id="KW-1278">Translocase</keyword>
<dbReference type="OrthoDB" id="9809450at2"/>
<dbReference type="RefSeq" id="WP_006967259.1">
    <property type="nucleotide sequence ID" value="NZ_APJX01000007.1"/>
</dbReference>
<dbReference type="FunFam" id="3.40.50.300:FF:000134">
    <property type="entry name" value="Iron-enterobactin ABC transporter ATP-binding protein"/>
    <property type="match status" value="1"/>
</dbReference>
<dbReference type="SUPFAM" id="SSF52540">
    <property type="entry name" value="P-loop containing nucleoside triphosphate hydrolases"/>
    <property type="match status" value="1"/>
</dbReference>
<keyword evidence="2" id="KW-0547">Nucleotide-binding</keyword>
<evidence type="ECO:0000313" key="7">
    <source>
        <dbReference type="EMBL" id="EMS78751.1"/>
    </source>
</evidence>
<dbReference type="EC" id="3.6.3.34" evidence="7"/>
<keyword evidence="7" id="KW-0378">Hydrolase</keyword>
<dbReference type="InterPro" id="IPR027417">
    <property type="entry name" value="P-loop_NTPase"/>
</dbReference>
<protein>
    <submittedName>
        <fullName evidence="7">Cobalamin/Fe3+-siderophore, dicitrate transport ATPase FecE</fullName>
        <ecNumber evidence="7">3.6.3.34</ecNumber>
    </submittedName>
</protein>
<feature type="domain" description="ABC transporter" evidence="6">
    <location>
        <begin position="6"/>
        <end position="242"/>
    </location>
</feature>